<dbReference type="PROSITE" id="PS01098">
    <property type="entry name" value="LIPASE_GDSL_SER"/>
    <property type="match status" value="1"/>
</dbReference>
<dbReference type="InterPro" id="IPR035669">
    <property type="entry name" value="SGNH_plant_lipase-like"/>
</dbReference>
<dbReference type="EMBL" id="OX451738">
    <property type="protein sequence ID" value="CAI8606617.1"/>
    <property type="molecule type" value="Genomic_DNA"/>
</dbReference>
<dbReference type="InterPro" id="IPR001087">
    <property type="entry name" value="GDSL"/>
</dbReference>
<dbReference type="FunFam" id="3.40.50.1110:FF:000003">
    <property type="entry name" value="GDSL esterase/lipase APG"/>
    <property type="match status" value="1"/>
</dbReference>
<dbReference type="InterPro" id="IPR008265">
    <property type="entry name" value="Lipase_GDSL_AS"/>
</dbReference>
<dbReference type="GO" id="GO:0005576">
    <property type="term" value="C:extracellular region"/>
    <property type="evidence" value="ECO:0007669"/>
    <property type="project" value="TreeGrafter"/>
</dbReference>
<sequence>MDFSMKLPSSHSFLTLISTIILHLIFFISLCFEANAKVELPENVLIPALFVFGDSIMDTGNNNFKKTITRCDFAPYGKDFPGGVATGRFSNGKAPSDIIAEELGIKEFLPPYLDPKLYATELATGVCFASGGSGFDHVTSKLLNAIPLSSQLDSFKEYIEKLKVSVGEYRTNEILVNSIFIVVFGSNDISNTYFLTRLRKIKYPKFSDYADRLVSIASNFTKEIYQLGARRIGIFNVPPLGCVPMQRTVAGGPERKCVEEYNNATVLFNDKLSNQIDSLKTDLSDSKIVYMDIYSRTLDVIVNSQNYGFVNEDKGCCGTGKLEVGFLCNRFGSICSNASEHVFWDSFHPTEIFYKITIPPLLKNYMSQFF</sequence>
<name>A0AAV1AE45_VICFA</name>
<dbReference type="GO" id="GO:0016298">
    <property type="term" value="F:lipase activity"/>
    <property type="evidence" value="ECO:0007669"/>
    <property type="project" value="InterPro"/>
</dbReference>
<dbReference type="Pfam" id="PF00657">
    <property type="entry name" value="Lipase_GDSL"/>
    <property type="match status" value="1"/>
</dbReference>
<dbReference type="InterPro" id="IPR050592">
    <property type="entry name" value="GDSL_lipolytic_enzyme"/>
</dbReference>
<evidence type="ECO:0000313" key="2">
    <source>
        <dbReference type="EMBL" id="CAI8606617.1"/>
    </source>
</evidence>
<protein>
    <submittedName>
        <fullName evidence="2">Uncharacterized protein</fullName>
    </submittedName>
</protein>
<keyword evidence="3" id="KW-1185">Reference proteome</keyword>
<dbReference type="Proteomes" id="UP001157006">
    <property type="component" value="Chromosome 3"/>
</dbReference>
<gene>
    <name evidence="2" type="ORF">VFH_III238840</name>
</gene>
<accession>A0AAV1AE45</accession>
<dbReference type="AlphaFoldDB" id="A0AAV1AE45"/>
<evidence type="ECO:0000256" key="1">
    <source>
        <dbReference type="ARBA" id="ARBA00008668"/>
    </source>
</evidence>
<reference evidence="2 3" key="1">
    <citation type="submission" date="2023-01" db="EMBL/GenBank/DDBJ databases">
        <authorList>
            <person name="Kreplak J."/>
        </authorList>
    </citation>
    <scope>NUCLEOTIDE SEQUENCE [LARGE SCALE GENOMIC DNA]</scope>
</reference>
<dbReference type="InterPro" id="IPR036514">
    <property type="entry name" value="SGNH_hydro_sf"/>
</dbReference>
<comment type="similarity">
    <text evidence="1">Belongs to the 'GDSL' lipolytic enzyme family.</text>
</comment>
<dbReference type="PANTHER" id="PTHR45642:SF135">
    <property type="entry name" value="GDSL ESTERASE_LIPASE EXL2"/>
    <property type="match status" value="1"/>
</dbReference>
<dbReference type="GO" id="GO:0006629">
    <property type="term" value="P:lipid metabolic process"/>
    <property type="evidence" value="ECO:0007669"/>
    <property type="project" value="InterPro"/>
</dbReference>
<dbReference type="PANTHER" id="PTHR45642">
    <property type="entry name" value="GDSL ESTERASE/LIPASE EXL3"/>
    <property type="match status" value="1"/>
</dbReference>
<proteinExistence type="inferred from homology"/>
<evidence type="ECO:0000313" key="3">
    <source>
        <dbReference type="Proteomes" id="UP001157006"/>
    </source>
</evidence>
<dbReference type="CDD" id="cd01837">
    <property type="entry name" value="SGNH_plant_lipase_like"/>
    <property type="match status" value="1"/>
</dbReference>
<dbReference type="Gene3D" id="3.40.50.1110">
    <property type="entry name" value="SGNH hydrolase"/>
    <property type="match status" value="1"/>
</dbReference>
<organism evidence="2 3">
    <name type="scientific">Vicia faba</name>
    <name type="common">Broad bean</name>
    <name type="synonym">Faba vulgaris</name>
    <dbReference type="NCBI Taxonomy" id="3906"/>
    <lineage>
        <taxon>Eukaryota</taxon>
        <taxon>Viridiplantae</taxon>
        <taxon>Streptophyta</taxon>
        <taxon>Embryophyta</taxon>
        <taxon>Tracheophyta</taxon>
        <taxon>Spermatophyta</taxon>
        <taxon>Magnoliopsida</taxon>
        <taxon>eudicotyledons</taxon>
        <taxon>Gunneridae</taxon>
        <taxon>Pentapetalae</taxon>
        <taxon>rosids</taxon>
        <taxon>fabids</taxon>
        <taxon>Fabales</taxon>
        <taxon>Fabaceae</taxon>
        <taxon>Papilionoideae</taxon>
        <taxon>50 kb inversion clade</taxon>
        <taxon>NPAAA clade</taxon>
        <taxon>Hologalegina</taxon>
        <taxon>IRL clade</taxon>
        <taxon>Fabeae</taxon>
        <taxon>Vicia</taxon>
    </lineage>
</organism>